<dbReference type="Pfam" id="PF00675">
    <property type="entry name" value="Peptidase_M16"/>
    <property type="match status" value="1"/>
</dbReference>
<dbReference type="PANTHER" id="PTHR11851">
    <property type="entry name" value="METALLOPROTEASE"/>
    <property type="match status" value="1"/>
</dbReference>
<dbReference type="InterPro" id="IPR011249">
    <property type="entry name" value="Metalloenz_LuxS/M16"/>
</dbReference>
<dbReference type="GO" id="GO:0004222">
    <property type="term" value="F:metalloendopeptidase activity"/>
    <property type="evidence" value="ECO:0007669"/>
    <property type="project" value="InterPro"/>
</dbReference>
<dbReference type="InterPro" id="IPR007863">
    <property type="entry name" value="Peptidase_M16_C"/>
</dbReference>
<dbReference type="Pfam" id="PF05193">
    <property type="entry name" value="Peptidase_M16_C"/>
    <property type="match status" value="1"/>
</dbReference>
<evidence type="ECO:0000256" key="4">
    <source>
        <dbReference type="ARBA" id="ARBA00032315"/>
    </source>
</evidence>
<evidence type="ECO:0000259" key="6">
    <source>
        <dbReference type="Pfam" id="PF00675"/>
    </source>
</evidence>
<dbReference type="PANTHER" id="PTHR11851:SF49">
    <property type="entry name" value="MITOCHONDRIAL-PROCESSING PEPTIDASE SUBUNIT ALPHA"/>
    <property type="match status" value="1"/>
</dbReference>
<name>A0AA85JJY3_TRIRE</name>
<comment type="function">
    <text evidence="1">Substrate recognition and binding subunit of the essential mitochondrial processing protease (MPP), which cleaves the mitochondrial sequence off newly imported precursors proteins.</text>
</comment>
<dbReference type="PROSITE" id="PS00143">
    <property type="entry name" value="INSULINASE"/>
    <property type="match status" value="1"/>
</dbReference>
<evidence type="ECO:0000256" key="5">
    <source>
        <dbReference type="RuleBase" id="RU004447"/>
    </source>
</evidence>
<dbReference type="InterPro" id="IPR011765">
    <property type="entry name" value="Pept_M16_N"/>
</dbReference>
<evidence type="ECO:0000256" key="2">
    <source>
        <dbReference type="ARBA" id="ARBA00007261"/>
    </source>
</evidence>
<dbReference type="SUPFAM" id="SSF63411">
    <property type="entry name" value="LuxS/MPP-like metallohydrolase"/>
    <property type="match status" value="2"/>
</dbReference>
<dbReference type="InterPro" id="IPR001431">
    <property type="entry name" value="Pept_M16_Zn_BS"/>
</dbReference>
<dbReference type="Proteomes" id="UP000050795">
    <property type="component" value="Unassembled WGS sequence"/>
</dbReference>
<feature type="domain" description="Peptidase M16 C-terminal" evidence="7">
    <location>
        <begin position="216"/>
        <end position="417"/>
    </location>
</feature>
<dbReference type="WBParaSite" id="TREG1_29450.1">
    <property type="protein sequence ID" value="TREG1_29450.1"/>
    <property type="gene ID" value="TREG1_29450"/>
</dbReference>
<dbReference type="GO" id="GO:0006627">
    <property type="term" value="P:protein processing involved in protein targeting to mitochondrion"/>
    <property type="evidence" value="ECO:0007669"/>
    <property type="project" value="TreeGrafter"/>
</dbReference>
<evidence type="ECO:0000256" key="3">
    <source>
        <dbReference type="ARBA" id="ARBA00030006"/>
    </source>
</evidence>
<dbReference type="AlphaFoldDB" id="A0AA85JJY3"/>
<reference evidence="9" key="2">
    <citation type="submission" date="2023-11" db="UniProtKB">
        <authorList>
            <consortium name="WormBaseParasite"/>
        </authorList>
    </citation>
    <scope>IDENTIFICATION</scope>
</reference>
<protein>
    <recommendedName>
        <fullName evidence="3">Alpha-MPP</fullName>
    </recommendedName>
    <alternativeName>
        <fullName evidence="4">Inactive zinc metalloprotease alpha</fullName>
    </alternativeName>
</protein>
<evidence type="ECO:0000313" key="8">
    <source>
        <dbReference type="Proteomes" id="UP000050795"/>
    </source>
</evidence>
<dbReference type="InterPro" id="IPR050361">
    <property type="entry name" value="MPP/UQCRC_Complex"/>
</dbReference>
<keyword evidence="8" id="KW-1185">Reference proteome</keyword>
<dbReference type="GO" id="GO:0005739">
    <property type="term" value="C:mitochondrion"/>
    <property type="evidence" value="ECO:0007669"/>
    <property type="project" value="TreeGrafter"/>
</dbReference>
<feature type="domain" description="Peptidase M16 N-terminal" evidence="6">
    <location>
        <begin position="61"/>
        <end position="211"/>
    </location>
</feature>
<accession>A0AA85JJY3</accession>
<proteinExistence type="inferred from homology"/>
<reference evidence="8" key="1">
    <citation type="submission" date="2022-06" db="EMBL/GenBank/DDBJ databases">
        <authorList>
            <person name="Berger JAMES D."/>
            <person name="Berger JAMES D."/>
        </authorList>
    </citation>
    <scope>NUCLEOTIDE SEQUENCE [LARGE SCALE GENOMIC DNA]</scope>
</reference>
<dbReference type="GO" id="GO:0046872">
    <property type="term" value="F:metal ion binding"/>
    <property type="evidence" value="ECO:0007669"/>
    <property type="project" value="InterPro"/>
</dbReference>
<dbReference type="Gene3D" id="3.30.830.10">
    <property type="entry name" value="Metalloenzyme, LuxS/M16 peptidase-like"/>
    <property type="match status" value="2"/>
</dbReference>
<evidence type="ECO:0000313" key="9">
    <source>
        <dbReference type="WBParaSite" id="TREG1_29450.1"/>
    </source>
</evidence>
<sequence>MRFASIVHRHIKHFSSGVRSNFLDITKISLKDVVTLGNNVQQKSFVEDKETKVTTLTNGLRIASQNKLGSQCAVGVIIKAGPRYEGGFVHGTSHYLEKLGFHSSDLFADRNAVQEAMENCNSIFDCQIARDFIIYAVSGFNTSMDRLIHVLSDTVLRAKITDSEVEMAARSISFELEAMERSPPVEPMLNELLHTTAYKNNTLGLPRYCPQQNLGSITRDDIIRFVATHYKPERMVIAGVGIEHDALVKSVEKYFIPTVPNVSNERVAKNLPPPDNSVSQYTGGYQKVERDLSQYHAPMPEFAHAAIGFESCSYTEEQFVPACLLHSLLGGGGSFSAGGPGKGMYTRLYVNILNEHHWVNSAQAENHAYSDSGLFTITGSSCPPYLDRLVYTLLDELRHTAVVSINPTELSRAKHQLKSMLLMNLETRAVSFEDIARQMLTANCRREPDYWVDQINKVTEDDLRELLHRMIFHSKPTLIGYGRVDKLPSYDDVVSVLNESSKGKYATLMSNKIPRLLFKRFI</sequence>
<organism evidence="8 9">
    <name type="scientific">Trichobilharzia regenti</name>
    <name type="common">Nasal bird schistosome</name>
    <dbReference type="NCBI Taxonomy" id="157069"/>
    <lineage>
        <taxon>Eukaryota</taxon>
        <taxon>Metazoa</taxon>
        <taxon>Spiralia</taxon>
        <taxon>Lophotrochozoa</taxon>
        <taxon>Platyhelminthes</taxon>
        <taxon>Trematoda</taxon>
        <taxon>Digenea</taxon>
        <taxon>Strigeidida</taxon>
        <taxon>Schistosomatoidea</taxon>
        <taxon>Schistosomatidae</taxon>
        <taxon>Trichobilharzia</taxon>
    </lineage>
</organism>
<evidence type="ECO:0000256" key="1">
    <source>
        <dbReference type="ARBA" id="ARBA00002123"/>
    </source>
</evidence>
<evidence type="ECO:0000259" key="7">
    <source>
        <dbReference type="Pfam" id="PF05193"/>
    </source>
</evidence>
<comment type="similarity">
    <text evidence="2 5">Belongs to the peptidase M16 family.</text>
</comment>